<feature type="region of interest" description="Disordered" evidence="1">
    <location>
        <begin position="153"/>
        <end position="204"/>
    </location>
</feature>
<gene>
    <name evidence="2" type="ORF">GALL_455100</name>
</gene>
<protein>
    <submittedName>
        <fullName evidence="2">Uncharacterized protein</fullName>
    </submittedName>
</protein>
<evidence type="ECO:0000256" key="1">
    <source>
        <dbReference type="SAM" id="MobiDB-lite"/>
    </source>
</evidence>
<dbReference type="AlphaFoldDB" id="A0A1J5Q5X4"/>
<feature type="compositionally biased region" description="Basic and acidic residues" evidence="1">
    <location>
        <begin position="178"/>
        <end position="201"/>
    </location>
</feature>
<proteinExistence type="predicted"/>
<name>A0A1J5Q5X4_9ZZZZ</name>
<sequence>MRLRAALRVLHRLDEGLQPLDRGAPVGNRSIRTDEPRQCALHLAEGLCRLGQSTELDLPGEIARSSHQNGEDDGELAVERAVPGEQLLPLHDAPPVAPDVGEAVAVAGEFAPLAAIEGDAFVMLASARQAEAEIRLVTLLVEVEPDQRLAHPVREHAAQAGIKDRHPHHVAGDGDPEQGDRPGQHPQHEQEGKQCHQRRDEAEEQVQAAIDEAANVFRDPLVGVVGVALSQRHAVVRAAGQPVLEKHLGHPAPPTDLQHLQEILRIHRQRDIEEGVAGEHQQQVLEGGEILRLQRVEEVAVPLRQLDVDPHQRQVHRQHEQQQPPAPFLFLRHQIGPGKGQKVPEGETVGLGLHGTNGSCRAKDADALCMRGHSRCHGTDLPR</sequence>
<comment type="caution">
    <text evidence="2">The sequence shown here is derived from an EMBL/GenBank/DDBJ whole genome shotgun (WGS) entry which is preliminary data.</text>
</comment>
<organism evidence="2">
    <name type="scientific">mine drainage metagenome</name>
    <dbReference type="NCBI Taxonomy" id="410659"/>
    <lineage>
        <taxon>unclassified sequences</taxon>
        <taxon>metagenomes</taxon>
        <taxon>ecological metagenomes</taxon>
    </lineage>
</organism>
<reference evidence="2" key="1">
    <citation type="submission" date="2016-10" db="EMBL/GenBank/DDBJ databases">
        <title>Sequence of Gallionella enrichment culture.</title>
        <authorList>
            <person name="Poehlein A."/>
            <person name="Muehling M."/>
            <person name="Daniel R."/>
        </authorList>
    </citation>
    <scope>NUCLEOTIDE SEQUENCE</scope>
</reference>
<accession>A0A1J5Q5X4</accession>
<dbReference type="EMBL" id="MLJW01003101">
    <property type="protein sequence ID" value="OIQ72859.1"/>
    <property type="molecule type" value="Genomic_DNA"/>
</dbReference>
<evidence type="ECO:0000313" key="2">
    <source>
        <dbReference type="EMBL" id="OIQ72859.1"/>
    </source>
</evidence>